<proteinExistence type="predicted"/>
<dbReference type="GeneID" id="85013500"/>
<organism evidence="2 3">
    <name type="scientific">Segatella oris</name>
    <dbReference type="NCBI Taxonomy" id="28135"/>
    <lineage>
        <taxon>Bacteria</taxon>
        <taxon>Pseudomonadati</taxon>
        <taxon>Bacteroidota</taxon>
        <taxon>Bacteroidia</taxon>
        <taxon>Bacteroidales</taxon>
        <taxon>Prevotellaceae</taxon>
        <taxon>Segatella</taxon>
    </lineage>
</organism>
<name>A0A3S4X102_9BACT</name>
<feature type="transmembrane region" description="Helical" evidence="1">
    <location>
        <begin position="39"/>
        <end position="56"/>
    </location>
</feature>
<dbReference type="KEGG" id="poc:NCTC13071_00710"/>
<dbReference type="Proteomes" id="UP000274578">
    <property type="component" value="Chromosome 1"/>
</dbReference>
<keyword evidence="1" id="KW-1133">Transmembrane helix</keyword>
<evidence type="ECO:0000313" key="2">
    <source>
        <dbReference type="EMBL" id="VEH14728.1"/>
    </source>
</evidence>
<dbReference type="EMBL" id="LR134384">
    <property type="protein sequence ID" value="VEH14728.1"/>
    <property type="molecule type" value="Genomic_DNA"/>
</dbReference>
<evidence type="ECO:0000256" key="1">
    <source>
        <dbReference type="SAM" id="Phobius"/>
    </source>
</evidence>
<dbReference type="AlphaFoldDB" id="A0A3S4X102"/>
<gene>
    <name evidence="2" type="ORF">NCTC13071_00710</name>
</gene>
<sequence length="58" mass="6767">MKKIIEFPDRYHQTSNIAKTVRSLQRVPENECPRIINKAIFNIYVIGSAMVLYGWLSL</sequence>
<evidence type="ECO:0000313" key="3">
    <source>
        <dbReference type="Proteomes" id="UP000274578"/>
    </source>
</evidence>
<dbReference type="RefSeq" id="WP_018920972.1">
    <property type="nucleotide sequence ID" value="NZ_CAJPPY010000023.1"/>
</dbReference>
<keyword evidence="1" id="KW-0472">Membrane</keyword>
<accession>A0A3S4X102</accession>
<keyword evidence="1" id="KW-0812">Transmembrane</keyword>
<reference evidence="2 3" key="1">
    <citation type="submission" date="2018-12" db="EMBL/GenBank/DDBJ databases">
        <authorList>
            <consortium name="Pathogen Informatics"/>
        </authorList>
    </citation>
    <scope>NUCLEOTIDE SEQUENCE [LARGE SCALE GENOMIC DNA]</scope>
    <source>
        <strain evidence="2 3">NCTC13071</strain>
    </source>
</reference>
<protein>
    <submittedName>
        <fullName evidence="2">Uncharacterized protein</fullName>
    </submittedName>
</protein>